<dbReference type="GO" id="GO:0007417">
    <property type="term" value="P:central nervous system development"/>
    <property type="evidence" value="ECO:0007669"/>
    <property type="project" value="TreeGrafter"/>
</dbReference>
<dbReference type="InterPro" id="IPR009057">
    <property type="entry name" value="Homeodomain-like_sf"/>
</dbReference>
<dbReference type="PANTHER" id="PTHR24335:SF4">
    <property type="entry name" value="EXTRA-EXTRA"/>
    <property type="match status" value="1"/>
</dbReference>
<keyword evidence="2" id="KW-0217">Developmental protein</keyword>
<evidence type="ECO:0000313" key="11">
    <source>
        <dbReference type="WBParaSite" id="PSU_v2.g16175.t1"/>
    </source>
</evidence>
<evidence type="ECO:0000256" key="5">
    <source>
        <dbReference type="ARBA" id="ARBA00023242"/>
    </source>
</evidence>
<dbReference type="Gene3D" id="1.10.10.60">
    <property type="entry name" value="Homeodomain-like"/>
    <property type="match status" value="1"/>
</dbReference>
<feature type="compositionally biased region" description="Polar residues" evidence="8">
    <location>
        <begin position="147"/>
        <end position="164"/>
    </location>
</feature>
<comment type="subcellular location">
    <subcellularLocation>
        <location evidence="1 6 7">Nucleus</location>
    </subcellularLocation>
</comment>
<dbReference type="Proteomes" id="UP000887577">
    <property type="component" value="Unplaced"/>
</dbReference>
<name>A0A914Y7J4_9BILA</name>
<dbReference type="InterPro" id="IPR020479">
    <property type="entry name" value="HD_metazoa"/>
</dbReference>
<sequence length="164" mass="18362">MFASIQSLVDSSNNISESRDSESKSSNISLPIQPFSFSTTSASSASVSATTGSSLIPTGLPFSTQLGPAAVFYDPLTLALWNWQTWGRMRRPRTTFSSEQLIELERQFAETKYLSRPKRYQLAQDLALSETQIKIWFQNRRMKSKRTSPPQSEPLSLCKSSSPK</sequence>
<protein>
    <submittedName>
        <fullName evidence="11">Homeobox domain-containing protein</fullName>
    </submittedName>
</protein>
<keyword evidence="10" id="KW-1185">Reference proteome</keyword>
<feature type="compositionally biased region" description="Polar residues" evidence="8">
    <location>
        <begin position="1"/>
        <end position="13"/>
    </location>
</feature>
<evidence type="ECO:0000256" key="3">
    <source>
        <dbReference type="ARBA" id="ARBA00023125"/>
    </source>
</evidence>
<dbReference type="FunFam" id="1.10.10.60:FF:000417">
    <property type="entry name" value="Even-skipped homeobox 1"/>
    <property type="match status" value="1"/>
</dbReference>
<evidence type="ECO:0000256" key="1">
    <source>
        <dbReference type="ARBA" id="ARBA00004123"/>
    </source>
</evidence>
<dbReference type="InterPro" id="IPR017970">
    <property type="entry name" value="Homeobox_CS"/>
</dbReference>
<dbReference type="GO" id="GO:0048812">
    <property type="term" value="P:neuron projection morphogenesis"/>
    <property type="evidence" value="ECO:0007669"/>
    <property type="project" value="TreeGrafter"/>
</dbReference>
<dbReference type="PROSITE" id="PS00027">
    <property type="entry name" value="HOMEOBOX_1"/>
    <property type="match status" value="1"/>
</dbReference>
<keyword evidence="3 6" id="KW-0238">DNA-binding</keyword>
<keyword evidence="4 6" id="KW-0371">Homeobox</keyword>
<accession>A0A914Y7J4</accession>
<feature type="DNA-binding region" description="Homeobox" evidence="6">
    <location>
        <begin position="89"/>
        <end position="148"/>
    </location>
</feature>
<dbReference type="AlphaFoldDB" id="A0A914Y7J4"/>
<reference evidence="11" key="1">
    <citation type="submission" date="2022-11" db="UniProtKB">
        <authorList>
            <consortium name="WormBaseParasite"/>
        </authorList>
    </citation>
    <scope>IDENTIFICATION</scope>
</reference>
<dbReference type="PROSITE" id="PS50071">
    <property type="entry name" value="HOMEOBOX_2"/>
    <property type="match status" value="1"/>
</dbReference>
<dbReference type="SMART" id="SM00389">
    <property type="entry name" value="HOX"/>
    <property type="match status" value="1"/>
</dbReference>
<evidence type="ECO:0000256" key="8">
    <source>
        <dbReference type="SAM" id="MobiDB-lite"/>
    </source>
</evidence>
<evidence type="ECO:0000256" key="7">
    <source>
        <dbReference type="RuleBase" id="RU000682"/>
    </source>
</evidence>
<dbReference type="CDD" id="cd00086">
    <property type="entry name" value="homeodomain"/>
    <property type="match status" value="1"/>
</dbReference>
<dbReference type="GO" id="GO:1990837">
    <property type="term" value="F:sequence-specific double-stranded DNA binding"/>
    <property type="evidence" value="ECO:0007669"/>
    <property type="project" value="TreeGrafter"/>
</dbReference>
<feature type="region of interest" description="Disordered" evidence="8">
    <location>
        <begin position="140"/>
        <end position="164"/>
    </location>
</feature>
<feature type="region of interest" description="Disordered" evidence="8">
    <location>
        <begin position="1"/>
        <end position="27"/>
    </location>
</feature>
<dbReference type="GO" id="GO:0000981">
    <property type="term" value="F:DNA-binding transcription factor activity, RNA polymerase II-specific"/>
    <property type="evidence" value="ECO:0007669"/>
    <property type="project" value="InterPro"/>
</dbReference>
<evidence type="ECO:0000256" key="2">
    <source>
        <dbReference type="ARBA" id="ARBA00022473"/>
    </source>
</evidence>
<dbReference type="PANTHER" id="PTHR24335">
    <property type="entry name" value="MOTOR NEURON AND PANCREAS HOMEOBOX PROTEIN"/>
    <property type="match status" value="1"/>
</dbReference>
<evidence type="ECO:0000256" key="6">
    <source>
        <dbReference type="PROSITE-ProRule" id="PRU00108"/>
    </source>
</evidence>
<dbReference type="SUPFAM" id="SSF46689">
    <property type="entry name" value="Homeodomain-like"/>
    <property type="match status" value="1"/>
</dbReference>
<evidence type="ECO:0000313" key="10">
    <source>
        <dbReference type="Proteomes" id="UP000887577"/>
    </source>
</evidence>
<evidence type="ECO:0000256" key="4">
    <source>
        <dbReference type="ARBA" id="ARBA00023155"/>
    </source>
</evidence>
<dbReference type="Pfam" id="PF00046">
    <property type="entry name" value="Homeodomain"/>
    <property type="match status" value="1"/>
</dbReference>
<dbReference type="GO" id="GO:0048663">
    <property type="term" value="P:neuron fate commitment"/>
    <property type="evidence" value="ECO:0007669"/>
    <property type="project" value="UniProtKB-ARBA"/>
</dbReference>
<dbReference type="WBParaSite" id="PSU_v2.g16175.t1">
    <property type="protein sequence ID" value="PSU_v2.g16175.t1"/>
    <property type="gene ID" value="PSU_v2.g16175"/>
</dbReference>
<evidence type="ECO:0000259" key="9">
    <source>
        <dbReference type="PROSITE" id="PS50071"/>
    </source>
</evidence>
<dbReference type="InterPro" id="IPR042768">
    <property type="entry name" value="MNX1/Ceh-12"/>
</dbReference>
<dbReference type="GO" id="GO:0005634">
    <property type="term" value="C:nucleus"/>
    <property type="evidence" value="ECO:0007669"/>
    <property type="project" value="UniProtKB-SubCell"/>
</dbReference>
<dbReference type="InterPro" id="IPR001356">
    <property type="entry name" value="HD"/>
</dbReference>
<proteinExistence type="predicted"/>
<organism evidence="10 11">
    <name type="scientific">Panagrolaimus superbus</name>
    <dbReference type="NCBI Taxonomy" id="310955"/>
    <lineage>
        <taxon>Eukaryota</taxon>
        <taxon>Metazoa</taxon>
        <taxon>Ecdysozoa</taxon>
        <taxon>Nematoda</taxon>
        <taxon>Chromadorea</taxon>
        <taxon>Rhabditida</taxon>
        <taxon>Tylenchina</taxon>
        <taxon>Panagrolaimomorpha</taxon>
        <taxon>Panagrolaimoidea</taxon>
        <taxon>Panagrolaimidae</taxon>
        <taxon>Panagrolaimus</taxon>
    </lineage>
</organism>
<feature type="domain" description="Homeobox" evidence="9">
    <location>
        <begin position="87"/>
        <end position="147"/>
    </location>
</feature>
<dbReference type="PRINTS" id="PR00024">
    <property type="entry name" value="HOMEOBOX"/>
</dbReference>
<keyword evidence="5 6" id="KW-0539">Nucleus</keyword>